<accession>X1VAR6</accession>
<feature type="non-terminal residue" evidence="1">
    <location>
        <position position="47"/>
    </location>
</feature>
<evidence type="ECO:0000313" key="1">
    <source>
        <dbReference type="EMBL" id="GAJ10391.1"/>
    </source>
</evidence>
<dbReference type="EMBL" id="BARW01030854">
    <property type="protein sequence ID" value="GAJ10391.1"/>
    <property type="molecule type" value="Genomic_DNA"/>
</dbReference>
<organism evidence="1">
    <name type="scientific">marine sediment metagenome</name>
    <dbReference type="NCBI Taxonomy" id="412755"/>
    <lineage>
        <taxon>unclassified sequences</taxon>
        <taxon>metagenomes</taxon>
        <taxon>ecological metagenomes</taxon>
    </lineage>
</organism>
<reference evidence="1" key="1">
    <citation type="journal article" date="2014" name="Front. Microbiol.">
        <title>High frequency of phylogenetically diverse reductive dehalogenase-homologous genes in deep subseafloor sedimentary metagenomes.</title>
        <authorList>
            <person name="Kawai M."/>
            <person name="Futagami T."/>
            <person name="Toyoda A."/>
            <person name="Takaki Y."/>
            <person name="Nishi S."/>
            <person name="Hori S."/>
            <person name="Arai W."/>
            <person name="Tsubouchi T."/>
            <person name="Morono Y."/>
            <person name="Uchiyama I."/>
            <person name="Ito T."/>
            <person name="Fujiyama A."/>
            <person name="Inagaki F."/>
            <person name="Takami H."/>
        </authorList>
    </citation>
    <scope>NUCLEOTIDE SEQUENCE</scope>
    <source>
        <strain evidence="1">Expedition CK06-06</strain>
    </source>
</reference>
<name>X1VAR6_9ZZZZ</name>
<sequence length="47" mass="5164">MKIALTGMPMRRLGKTEEMVSLLCVGGLHMGTYETPDGLETLPIDQE</sequence>
<gene>
    <name evidence="1" type="ORF">S12H4_49214</name>
</gene>
<protein>
    <submittedName>
        <fullName evidence="1">Uncharacterized protein</fullName>
    </submittedName>
</protein>
<comment type="caution">
    <text evidence="1">The sequence shown here is derived from an EMBL/GenBank/DDBJ whole genome shotgun (WGS) entry which is preliminary data.</text>
</comment>
<dbReference type="AlphaFoldDB" id="X1VAR6"/>
<proteinExistence type="predicted"/>